<keyword evidence="1" id="KW-0472">Membrane</keyword>
<keyword evidence="3" id="KW-1185">Reference proteome</keyword>
<evidence type="ECO:0000313" key="3">
    <source>
        <dbReference type="Proteomes" id="UP001276659"/>
    </source>
</evidence>
<feature type="transmembrane region" description="Helical" evidence="1">
    <location>
        <begin position="78"/>
        <end position="99"/>
    </location>
</feature>
<reference evidence="2" key="1">
    <citation type="submission" date="2022-11" db="EMBL/GenBank/DDBJ databases">
        <title>Chromosomal genome sequence assembly and mating type (MAT) locus characterization of the leprose asexual lichenized fungus Lepraria neglecta (Nyl.) Erichsen.</title>
        <authorList>
            <person name="Allen J.L."/>
            <person name="Pfeffer B."/>
        </authorList>
    </citation>
    <scope>NUCLEOTIDE SEQUENCE</scope>
    <source>
        <strain evidence="2">Allen 5258</strain>
    </source>
</reference>
<dbReference type="Proteomes" id="UP001276659">
    <property type="component" value="Unassembled WGS sequence"/>
</dbReference>
<dbReference type="EMBL" id="JASNWA010000010">
    <property type="protein sequence ID" value="KAK3168353.1"/>
    <property type="molecule type" value="Genomic_DNA"/>
</dbReference>
<sequence>MAFPSMRTLEASENAGPIALMLVLGLIHRSLKTRGFTLSRSPLSTDVIVMGLLVLISNAWALMVTLPSRGSSSGFLTVPWIAVIFSWLYASNLASVFLYGGSTSEIWKMDCSNGPFGWRASLNPHCISALSLGLLATQVPCSVTLILEGNLIQGTLSIAGLALFLLSAFPYNEYVSAPHRYRGDMLRIALPTSHIEGTVYVLPSRNCGFEAVWSPKVRSEHRQTDSEMMALFSSMRTGSYSLSEPLRRLRTTMSAFNENVILSDQEVNDLAEWVLMEPGSNLATHSTQAKRPSNVHLIGRDLMYALAHAEYLIFMRKDALRPSLRKRLGSLRETRRSGGLEEQDSVPAVGYREGTAGYQDAVRYVYGLFNETIDTSALEPPALPSHMSFALGRQTESTEDYVGSLWTLCLQHSESTFSAMYIFCCVWFIEVGNVGGFHIFPFQCHSHRGDLTTWQIIWRQGWYECLVAQLITSSPLVAFAFAAGVLQ</sequence>
<gene>
    <name evidence="2" type="ORF">OEA41_004800</name>
</gene>
<evidence type="ECO:0000256" key="1">
    <source>
        <dbReference type="SAM" id="Phobius"/>
    </source>
</evidence>
<accession>A0AAD9Z2N1</accession>
<keyword evidence="1" id="KW-1133">Transmembrane helix</keyword>
<dbReference type="AlphaFoldDB" id="A0AAD9Z2N1"/>
<feature type="transmembrane region" description="Helical" evidence="1">
    <location>
        <begin position="420"/>
        <end position="441"/>
    </location>
</feature>
<keyword evidence="1" id="KW-0812">Transmembrane</keyword>
<comment type="caution">
    <text evidence="2">The sequence shown here is derived from an EMBL/GenBank/DDBJ whole genome shotgun (WGS) entry which is preliminary data.</text>
</comment>
<protein>
    <submittedName>
        <fullName evidence="2">Uncharacterized protein</fullName>
    </submittedName>
</protein>
<feature type="transmembrane region" description="Helical" evidence="1">
    <location>
        <begin position="461"/>
        <end position="486"/>
    </location>
</feature>
<evidence type="ECO:0000313" key="2">
    <source>
        <dbReference type="EMBL" id="KAK3168353.1"/>
    </source>
</evidence>
<proteinExistence type="predicted"/>
<feature type="transmembrane region" description="Helical" evidence="1">
    <location>
        <begin position="151"/>
        <end position="172"/>
    </location>
</feature>
<organism evidence="2 3">
    <name type="scientific">Lepraria neglecta</name>
    <dbReference type="NCBI Taxonomy" id="209136"/>
    <lineage>
        <taxon>Eukaryota</taxon>
        <taxon>Fungi</taxon>
        <taxon>Dikarya</taxon>
        <taxon>Ascomycota</taxon>
        <taxon>Pezizomycotina</taxon>
        <taxon>Lecanoromycetes</taxon>
        <taxon>OSLEUM clade</taxon>
        <taxon>Lecanoromycetidae</taxon>
        <taxon>Lecanorales</taxon>
        <taxon>Lecanorineae</taxon>
        <taxon>Stereocaulaceae</taxon>
        <taxon>Lepraria</taxon>
    </lineage>
</organism>
<feature type="transmembrane region" description="Helical" evidence="1">
    <location>
        <begin position="43"/>
        <end position="66"/>
    </location>
</feature>
<name>A0AAD9Z2N1_9LECA</name>